<dbReference type="EMBL" id="CAEY01000038">
    <property type="status" value="NOT_ANNOTATED_CDS"/>
    <property type="molecule type" value="Genomic_DNA"/>
</dbReference>
<dbReference type="HOGENOM" id="CLU_1316920_0_0_1"/>
<feature type="region of interest" description="Disordered" evidence="1">
    <location>
        <begin position="26"/>
        <end position="88"/>
    </location>
</feature>
<organism evidence="3 4">
    <name type="scientific">Tetranychus urticae</name>
    <name type="common">Two-spotted spider mite</name>
    <dbReference type="NCBI Taxonomy" id="32264"/>
    <lineage>
        <taxon>Eukaryota</taxon>
        <taxon>Metazoa</taxon>
        <taxon>Ecdysozoa</taxon>
        <taxon>Arthropoda</taxon>
        <taxon>Chelicerata</taxon>
        <taxon>Arachnida</taxon>
        <taxon>Acari</taxon>
        <taxon>Acariformes</taxon>
        <taxon>Trombidiformes</taxon>
        <taxon>Prostigmata</taxon>
        <taxon>Eleutherengona</taxon>
        <taxon>Raphignathae</taxon>
        <taxon>Tetranychoidea</taxon>
        <taxon>Tetranychidae</taxon>
        <taxon>Tetranychus</taxon>
    </lineage>
</organism>
<keyword evidence="4" id="KW-1185">Reference proteome</keyword>
<accession>T1KFR1</accession>
<name>T1KFR1_TETUR</name>
<protein>
    <submittedName>
        <fullName evidence="3">Uncharacterized protein</fullName>
    </submittedName>
</protein>
<dbReference type="Proteomes" id="UP000015104">
    <property type="component" value="Unassembled WGS sequence"/>
</dbReference>
<dbReference type="OrthoDB" id="6507909at2759"/>
<feature type="compositionally biased region" description="Polar residues" evidence="1">
    <location>
        <begin position="26"/>
        <end position="47"/>
    </location>
</feature>
<reference evidence="3" key="2">
    <citation type="submission" date="2015-06" db="UniProtKB">
        <authorList>
            <consortium name="EnsemblMetazoa"/>
        </authorList>
    </citation>
    <scope>IDENTIFICATION</scope>
</reference>
<proteinExistence type="predicted"/>
<sequence>MKNLQSITILCLIFGFIVSTVYSQPLGSSDSNPDTQDTKEASTSVNDKSSDQEGSSESDEDAPTPVAGPHRPPTINWGKCPQLEPKEAEKKQKADIIRTCLKSITLPENITQESVEKHRTEVAKCALNAENWFAEDGSYRYDKAESEIKNKKLQPEIEPQIVNQHSECRKEAEEQFPSGIAQIQLYQACMDYHISMICGIQIVGTGYSQ</sequence>
<evidence type="ECO:0000256" key="2">
    <source>
        <dbReference type="SAM" id="SignalP"/>
    </source>
</evidence>
<dbReference type="OMA" id="QIDWGKC"/>
<dbReference type="SMR" id="T1KFR1"/>
<keyword evidence="2" id="KW-0732">Signal</keyword>
<gene>
    <name evidence="3" type="primary">107363453</name>
</gene>
<dbReference type="EnsemblMetazoa" id="tetur10g04040.1">
    <property type="protein sequence ID" value="tetur10g04040.1"/>
    <property type="gene ID" value="tetur10g04040"/>
</dbReference>
<evidence type="ECO:0000313" key="3">
    <source>
        <dbReference type="EnsemblMetazoa" id="tetur10g04040.1"/>
    </source>
</evidence>
<dbReference type="AlphaFoldDB" id="T1KFR1"/>
<evidence type="ECO:0000313" key="4">
    <source>
        <dbReference type="Proteomes" id="UP000015104"/>
    </source>
</evidence>
<feature type="chain" id="PRO_5004581325" evidence="2">
    <location>
        <begin position="24"/>
        <end position="209"/>
    </location>
</feature>
<feature type="signal peptide" evidence="2">
    <location>
        <begin position="1"/>
        <end position="23"/>
    </location>
</feature>
<evidence type="ECO:0000256" key="1">
    <source>
        <dbReference type="SAM" id="MobiDB-lite"/>
    </source>
</evidence>
<reference evidence="4" key="1">
    <citation type="submission" date="2011-08" db="EMBL/GenBank/DDBJ databases">
        <authorList>
            <person name="Rombauts S."/>
        </authorList>
    </citation>
    <scope>NUCLEOTIDE SEQUENCE</scope>
    <source>
        <strain evidence="4">London</strain>
    </source>
</reference>
<dbReference type="KEGG" id="tut:107363453"/>